<dbReference type="Proteomes" id="UP000515871">
    <property type="component" value="Chromosome"/>
</dbReference>
<evidence type="ECO:0000313" key="4">
    <source>
        <dbReference type="EMBL" id="MBC9225492.1"/>
    </source>
</evidence>
<keyword evidence="6" id="KW-1185">Reference proteome</keyword>
<name>A0A8I0EUB3_9ACTN</name>
<accession>A0A8I0EUB3</accession>
<gene>
    <name evidence="5" type="ORF">H9L21_05770</name>
    <name evidence="4" type="ORF">IBG24_04075</name>
</gene>
<dbReference type="EMBL" id="CP060587">
    <property type="protein sequence ID" value="QNL95430.1"/>
    <property type="molecule type" value="Genomic_DNA"/>
</dbReference>
<dbReference type="PANTHER" id="PTHR31088:SF6">
    <property type="entry name" value="PHAGE SHOCK PROTEIN A"/>
    <property type="match status" value="1"/>
</dbReference>
<dbReference type="InterPro" id="IPR007157">
    <property type="entry name" value="PspA_VIPP1"/>
</dbReference>
<dbReference type="Pfam" id="PF04012">
    <property type="entry name" value="PspA_IM30"/>
    <property type="match status" value="1"/>
</dbReference>
<dbReference type="EMBL" id="JACTVM010000001">
    <property type="protein sequence ID" value="MBC9225492.1"/>
    <property type="molecule type" value="Genomic_DNA"/>
</dbReference>
<evidence type="ECO:0000313" key="6">
    <source>
        <dbReference type="Proteomes" id="UP000515871"/>
    </source>
</evidence>
<feature type="compositionally biased region" description="Basic and acidic residues" evidence="3">
    <location>
        <begin position="225"/>
        <end position="241"/>
    </location>
</feature>
<comment type="similarity">
    <text evidence="1">Belongs to the PspA/Vipp/IM30 family.</text>
</comment>
<evidence type="ECO:0000256" key="1">
    <source>
        <dbReference type="ARBA" id="ARBA00043985"/>
    </source>
</evidence>
<feature type="region of interest" description="Disordered" evidence="3">
    <location>
        <begin position="219"/>
        <end position="241"/>
    </location>
</feature>
<sequence>MADGGIWGRVTRLFRARKNGGDGPGLEEVRERLDEAYRTQSQLLAQVRRGVADVSTSRKRVEIQLAGLRREIETAGAEAKAAVGRGDDADARRALERQVTLEKAATELDERRAQLRSEEDRLNGSAASIERQIEDFRVRKDTLAARYSAAQARQEIQGATAGIGATSGEVGRVMADAERHTRELEATADAVDELMNEGILTRPGESQDEALLRRFDEALDSVPTEPRRVEGDDHGPHQISQ</sequence>
<organism evidence="4 7">
    <name type="scientific">Aeromicrobium senzhongii</name>
    <dbReference type="NCBI Taxonomy" id="2663859"/>
    <lineage>
        <taxon>Bacteria</taxon>
        <taxon>Bacillati</taxon>
        <taxon>Actinomycetota</taxon>
        <taxon>Actinomycetes</taxon>
        <taxon>Propionibacteriales</taxon>
        <taxon>Nocardioidaceae</taxon>
        <taxon>Aeromicrobium</taxon>
    </lineage>
</organism>
<evidence type="ECO:0000313" key="7">
    <source>
        <dbReference type="Proteomes" id="UP000620591"/>
    </source>
</evidence>
<reference evidence="4" key="1">
    <citation type="submission" date="2020-09" db="EMBL/GenBank/DDBJ databases">
        <title>Novel species in genus Aeromicrobium.</title>
        <authorList>
            <person name="Zhang G."/>
        </authorList>
    </citation>
    <scope>NUCLEOTIDE SEQUENCE</scope>
    <source>
        <strain evidence="5">Zg-629</strain>
        <strain evidence="6">zg-629</strain>
        <strain evidence="4">Zg-636</strain>
    </source>
</reference>
<proteinExistence type="inferred from homology"/>
<dbReference type="RefSeq" id="WP_154595308.1">
    <property type="nucleotide sequence ID" value="NZ_CP060587.1"/>
</dbReference>
<protein>
    <submittedName>
        <fullName evidence="4">PspA/IM30 family protein</fullName>
    </submittedName>
</protein>
<evidence type="ECO:0000256" key="2">
    <source>
        <dbReference type="SAM" id="Coils"/>
    </source>
</evidence>
<evidence type="ECO:0000256" key="3">
    <source>
        <dbReference type="SAM" id="MobiDB-lite"/>
    </source>
</evidence>
<keyword evidence="2" id="KW-0175">Coiled coil</keyword>
<evidence type="ECO:0000313" key="5">
    <source>
        <dbReference type="EMBL" id="QNL95430.1"/>
    </source>
</evidence>
<dbReference type="Proteomes" id="UP000620591">
    <property type="component" value="Unassembled WGS sequence"/>
</dbReference>
<feature type="coiled-coil region" evidence="2">
    <location>
        <begin position="26"/>
        <end position="132"/>
    </location>
</feature>
<dbReference type="AlphaFoldDB" id="A0A8I0EUB3"/>
<dbReference type="PANTHER" id="PTHR31088">
    <property type="entry name" value="MEMBRANE-ASSOCIATED PROTEIN VIPP1, CHLOROPLASTIC"/>
    <property type="match status" value="1"/>
</dbReference>